<protein>
    <submittedName>
        <fullName evidence="1">Type I-F CRISPR-associated protein Csy3</fullName>
    </submittedName>
</protein>
<reference evidence="1 2" key="1">
    <citation type="submission" date="2019-04" db="EMBL/GenBank/DDBJ databases">
        <authorList>
            <person name="Hwang J.C."/>
        </authorList>
    </citation>
    <scope>NUCLEOTIDE SEQUENCE [LARGE SCALE GENOMIC DNA]</scope>
    <source>
        <strain evidence="1 2">IMCC35001</strain>
    </source>
</reference>
<dbReference type="OrthoDB" id="240864at2"/>
<keyword evidence="2" id="KW-1185">Reference proteome</keyword>
<dbReference type="NCBIfam" id="TIGR02566">
    <property type="entry name" value="cas_Csy3"/>
    <property type="match status" value="1"/>
</dbReference>
<dbReference type="Pfam" id="PF09615">
    <property type="entry name" value="Cas_Csy3"/>
    <property type="match status" value="1"/>
</dbReference>
<proteinExistence type="predicted"/>
<comment type="caution">
    <text evidence="1">The sequence shown here is derived from an EMBL/GenBank/DDBJ whole genome shotgun (WGS) entry which is preliminary data.</text>
</comment>
<accession>A0A4U1B8E1</accession>
<dbReference type="RefSeq" id="WP_136854689.1">
    <property type="nucleotide sequence ID" value="NZ_SWCI01000023.1"/>
</dbReference>
<dbReference type="Proteomes" id="UP000305674">
    <property type="component" value="Unassembled WGS sequence"/>
</dbReference>
<sequence>MKPGKHLSYSRSLSPGKAVFFYQREGCDFVPLAIEVNKINGQKSSFSEGYDNQFKARQSETKELAYGNPHTIEACYVPPMVDELYCRFSLRVEANSLAPDRYDEPRVNRWLMRLAQAYRDHGGYQELARRYAKNILMGRWLWRNRQTMGTAIDVKTSAGSRFEIEDARGLDWYEPWPQEAERVLQGLSLEMAEALSNPRQFWFSTVTARLKTAFCQEIHPSLQFVENVDRGLPTRQLATVECADGSKAASFHAEKVGAALQMIDDWWEEEADIPLRVHEYGANRDALVALRHPVTGRDFYQHLKRTAFYIRQMRHCCQVDGSDIPAEIHYLMSVLLKGGLFQQGRA</sequence>
<dbReference type="EMBL" id="SWCI01000023">
    <property type="protein sequence ID" value="TKB46218.1"/>
    <property type="molecule type" value="Genomic_DNA"/>
</dbReference>
<gene>
    <name evidence="1" type="primary">csy3</name>
    <name evidence="1" type="ORF">FCL40_18160</name>
</gene>
<organism evidence="1 2">
    <name type="scientific">Ferrimonas sediminicola</name>
    <dbReference type="NCBI Taxonomy" id="2569538"/>
    <lineage>
        <taxon>Bacteria</taxon>
        <taxon>Pseudomonadati</taxon>
        <taxon>Pseudomonadota</taxon>
        <taxon>Gammaproteobacteria</taxon>
        <taxon>Alteromonadales</taxon>
        <taxon>Ferrimonadaceae</taxon>
        <taxon>Ferrimonas</taxon>
    </lineage>
</organism>
<dbReference type="InterPro" id="IPR013399">
    <property type="entry name" value="CRISPR-assoc_prot_Csy3"/>
</dbReference>
<evidence type="ECO:0000313" key="1">
    <source>
        <dbReference type="EMBL" id="TKB46218.1"/>
    </source>
</evidence>
<evidence type="ECO:0000313" key="2">
    <source>
        <dbReference type="Proteomes" id="UP000305674"/>
    </source>
</evidence>
<dbReference type="AlphaFoldDB" id="A0A4U1B8E1"/>
<name>A0A4U1B8E1_9GAMM</name>